<reference evidence="1" key="2">
    <citation type="submission" date="2025-08" db="UniProtKB">
        <authorList>
            <consortium name="Ensembl"/>
        </authorList>
    </citation>
    <scope>IDENTIFICATION</scope>
</reference>
<dbReference type="AlphaFoldDB" id="H2XVP8"/>
<reference evidence="2" key="1">
    <citation type="journal article" date="2002" name="Science">
        <title>The draft genome of Ciona intestinalis: insights into chordate and vertebrate origins.</title>
        <authorList>
            <person name="Dehal P."/>
            <person name="Satou Y."/>
            <person name="Campbell R.K."/>
            <person name="Chapman J."/>
            <person name="Degnan B."/>
            <person name="De Tomaso A."/>
            <person name="Davidson B."/>
            <person name="Di Gregorio A."/>
            <person name="Gelpke M."/>
            <person name="Goodstein D.M."/>
            <person name="Harafuji N."/>
            <person name="Hastings K.E."/>
            <person name="Ho I."/>
            <person name="Hotta K."/>
            <person name="Huang W."/>
            <person name="Kawashima T."/>
            <person name="Lemaire P."/>
            <person name="Martinez D."/>
            <person name="Meinertzhagen I.A."/>
            <person name="Necula S."/>
            <person name="Nonaka M."/>
            <person name="Putnam N."/>
            <person name="Rash S."/>
            <person name="Saiga H."/>
            <person name="Satake M."/>
            <person name="Terry A."/>
            <person name="Yamada L."/>
            <person name="Wang H.G."/>
            <person name="Awazu S."/>
            <person name="Azumi K."/>
            <person name="Boore J."/>
            <person name="Branno M."/>
            <person name="Chin-Bow S."/>
            <person name="DeSantis R."/>
            <person name="Doyle S."/>
            <person name="Francino P."/>
            <person name="Keys D.N."/>
            <person name="Haga S."/>
            <person name="Hayashi H."/>
            <person name="Hino K."/>
            <person name="Imai K.S."/>
            <person name="Inaba K."/>
            <person name="Kano S."/>
            <person name="Kobayashi K."/>
            <person name="Kobayashi M."/>
            <person name="Lee B.I."/>
            <person name="Makabe K.W."/>
            <person name="Manohar C."/>
            <person name="Matassi G."/>
            <person name="Medina M."/>
            <person name="Mochizuki Y."/>
            <person name="Mount S."/>
            <person name="Morishita T."/>
            <person name="Miura S."/>
            <person name="Nakayama A."/>
            <person name="Nishizaka S."/>
            <person name="Nomoto H."/>
            <person name="Ohta F."/>
            <person name="Oishi K."/>
            <person name="Rigoutsos I."/>
            <person name="Sano M."/>
            <person name="Sasaki A."/>
            <person name="Sasakura Y."/>
            <person name="Shoguchi E."/>
            <person name="Shin-i T."/>
            <person name="Spagnuolo A."/>
            <person name="Stainier D."/>
            <person name="Suzuki M.M."/>
            <person name="Tassy O."/>
            <person name="Takatori N."/>
            <person name="Tokuoka M."/>
            <person name="Yagi K."/>
            <person name="Yoshizaki F."/>
            <person name="Wada S."/>
            <person name="Zhang C."/>
            <person name="Hyatt P.D."/>
            <person name="Larimer F."/>
            <person name="Detter C."/>
            <person name="Doggett N."/>
            <person name="Glavina T."/>
            <person name="Hawkins T."/>
            <person name="Richardson P."/>
            <person name="Lucas S."/>
            <person name="Kohara Y."/>
            <person name="Levine M."/>
            <person name="Satoh N."/>
            <person name="Rokhsar D.S."/>
        </authorList>
    </citation>
    <scope>NUCLEOTIDE SEQUENCE [LARGE SCALE GENOMIC DNA]</scope>
</reference>
<reference evidence="1" key="3">
    <citation type="submission" date="2025-09" db="UniProtKB">
        <authorList>
            <consortium name="Ensembl"/>
        </authorList>
    </citation>
    <scope>IDENTIFICATION</scope>
</reference>
<keyword evidence="2" id="KW-1185">Reference proteome</keyword>
<accession>H2XVP8</accession>
<protein>
    <submittedName>
        <fullName evidence="1">Uncharacterized protein</fullName>
    </submittedName>
</protein>
<dbReference type="Proteomes" id="UP000008144">
    <property type="component" value="Unassembled WGS sequence"/>
</dbReference>
<evidence type="ECO:0000313" key="1">
    <source>
        <dbReference type="Ensembl" id="ENSCINP00000033732.1"/>
    </source>
</evidence>
<sequence length="42" mass="4480">MFSTKVVASVTSYGSDDHPLNKTSLSPLISIPTAILAFFILP</sequence>
<evidence type="ECO:0000313" key="2">
    <source>
        <dbReference type="Proteomes" id="UP000008144"/>
    </source>
</evidence>
<dbReference type="InParanoid" id="H2XVP8"/>
<name>H2XVP8_CIOIN</name>
<dbReference type="Ensembl" id="ENSCINT00000032233.1">
    <property type="protein sequence ID" value="ENSCINP00000033732.1"/>
    <property type="gene ID" value="ENSCING00000023372.1"/>
</dbReference>
<organism evidence="1 2">
    <name type="scientific">Ciona intestinalis</name>
    <name type="common">Transparent sea squirt</name>
    <name type="synonym">Ascidia intestinalis</name>
    <dbReference type="NCBI Taxonomy" id="7719"/>
    <lineage>
        <taxon>Eukaryota</taxon>
        <taxon>Metazoa</taxon>
        <taxon>Chordata</taxon>
        <taxon>Tunicata</taxon>
        <taxon>Ascidiacea</taxon>
        <taxon>Phlebobranchia</taxon>
        <taxon>Cionidae</taxon>
        <taxon>Ciona</taxon>
    </lineage>
</organism>
<proteinExistence type="predicted"/>
<dbReference type="HOGENOM" id="CLU_3260256_0_0_1"/>